<comment type="caution">
    <text evidence="2">The sequence shown here is derived from an EMBL/GenBank/DDBJ whole genome shotgun (WGS) entry which is preliminary data.</text>
</comment>
<reference evidence="2" key="1">
    <citation type="submission" date="2023-03" db="EMBL/GenBank/DDBJ databases">
        <title>Massive genome expansion in bonnet fungi (Mycena s.s.) driven by repeated elements and novel gene families across ecological guilds.</title>
        <authorList>
            <consortium name="Lawrence Berkeley National Laboratory"/>
            <person name="Harder C.B."/>
            <person name="Miyauchi S."/>
            <person name="Viragh M."/>
            <person name="Kuo A."/>
            <person name="Thoen E."/>
            <person name="Andreopoulos B."/>
            <person name="Lu D."/>
            <person name="Skrede I."/>
            <person name="Drula E."/>
            <person name="Henrissat B."/>
            <person name="Morin E."/>
            <person name="Kohler A."/>
            <person name="Barry K."/>
            <person name="LaButti K."/>
            <person name="Morin E."/>
            <person name="Salamov A."/>
            <person name="Lipzen A."/>
            <person name="Mereny Z."/>
            <person name="Hegedus B."/>
            <person name="Baldrian P."/>
            <person name="Stursova M."/>
            <person name="Weitz H."/>
            <person name="Taylor A."/>
            <person name="Grigoriev I.V."/>
            <person name="Nagy L.G."/>
            <person name="Martin F."/>
            <person name="Kauserud H."/>
        </authorList>
    </citation>
    <scope>NUCLEOTIDE SEQUENCE</scope>
    <source>
        <strain evidence="2">CBHHK002</strain>
    </source>
</reference>
<proteinExistence type="predicted"/>
<sequence>MRECRTPDVPTFTALRKKQAELTKDVNIQTVRHTSAMSNEFYMNHPAQLLALDWANPLVRKFIQVYPEVTDKISELNHADKWLKEVDFDDLSPMWADWKSTAHKHFYIKELAQLKNSDFVIPMRWIIFNKEEYAEMDRFVIHDDNLVRVQAMDLKYNYLDLKEARVSFNFPGYMMPNPVRKLAKGRPVFSMRIVPWSDDVSGNVSKQFNPHMNVCMVNGSLPHRKVTQEYFVRFCSTWPHASSGEQFEALVDDIGPEKYHDAYDCLLEQEILFRIYVHVLPADNPQQAESASTAGVHANLWCRYDLAGGTAAHRETNEGYCALFKPGVPRTPAETIRVIKRQIWAACTGVQDTVDEFQTSTGVKDKTALFWIEQLTPKAREVQKARFRADPRLKNRDLKGNDRKAVKARIKDLIQWELYNWVIRQPEARWSKLPRHSAERYRLRPGDHYNILLNVRGLDPHQDSPCEILHSILLGDTKYIWHATNSPWNKIKEDQFAIRLQSSSTDGLNLTSLCGRYMVRDKNSLIGKHFKVLQQLGAFHLHDDLCGKKLFSLWKAAGELGALLWYSEIRNQEQYLADLQTCIDNVLDIWGLIDPARILTKYKLHVLSHLPDDVRGFGPAILFATEGFEGWNGVFRLCSILSNHQAPSRDIGVTLADMDGGWWKPHGSEDYIQAGHEIVHFLQSNKELQRRLGWMDKLKMKAGQSALHRSAIKLDSCRTAVSGPWREVLASLWSPELDNHGAGKNWTSCKYVISQAGDPCKKRLWIFFKSQLTGTVLAGHILNIVIPMDALTKHDQALVIVQRFNQAFHCMNMPVLSPSPEYVTVKPADILFIFNAQHDCNGSKCRSVAGGENIIQERHITDRTQTVIQHAETDSYFINLHALHNAHLLRDTLPRNLTAPVPYFKDHQQKREEFAALVRVSGPAKRAATAKKSKETREKKKQAKASRERDEEETEDSDDVEN</sequence>
<dbReference type="AlphaFoldDB" id="A0AAD7AM99"/>
<keyword evidence="3" id="KW-1185">Reference proteome</keyword>
<feature type="compositionally biased region" description="Acidic residues" evidence="1">
    <location>
        <begin position="950"/>
        <end position="962"/>
    </location>
</feature>
<protein>
    <submittedName>
        <fullName evidence="2">Uncharacterized protein</fullName>
    </submittedName>
</protein>
<gene>
    <name evidence="2" type="ORF">DFH08DRAFT_910804</name>
</gene>
<organism evidence="2 3">
    <name type="scientific">Mycena albidolilacea</name>
    <dbReference type="NCBI Taxonomy" id="1033008"/>
    <lineage>
        <taxon>Eukaryota</taxon>
        <taxon>Fungi</taxon>
        <taxon>Dikarya</taxon>
        <taxon>Basidiomycota</taxon>
        <taxon>Agaricomycotina</taxon>
        <taxon>Agaricomycetes</taxon>
        <taxon>Agaricomycetidae</taxon>
        <taxon>Agaricales</taxon>
        <taxon>Marasmiineae</taxon>
        <taxon>Mycenaceae</taxon>
        <taxon>Mycena</taxon>
    </lineage>
</organism>
<feature type="region of interest" description="Disordered" evidence="1">
    <location>
        <begin position="917"/>
        <end position="962"/>
    </location>
</feature>
<dbReference type="PANTHER" id="PTHR31912">
    <property type="entry name" value="IP13529P"/>
    <property type="match status" value="1"/>
</dbReference>
<evidence type="ECO:0000313" key="2">
    <source>
        <dbReference type="EMBL" id="KAJ7362677.1"/>
    </source>
</evidence>
<dbReference type="EMBL" id="JARIHO010000004">
    <property type="protein sequence ID" value="KAJ7362677.1"/>
    <property type="molecule type" value="Genomic_DNA"/>
</dbReference>
<name>A0AAD7AM99_9AGAR</name>
<evidence type="ECO:0000256" key="1">
    <source>
        <dbReference type="SAM" id="MobiDB-lite"/>
    </source>
</evidence>
<dbReference type="PANTHER" id="PTHR31912:SF34">
    <property type="entry name" value="NOTOCHORD-RELATED PROTEIN"/>
    <property type="match status" value="1"/>
</dbReference>
<dbReference type="Proteomes" id="UP001218218">
    <property type="component" value="Unassembled WGS sequence"/>
</dbReference>
<evidence type="ECO:0000313" key="3">
    <source>
        <dbReference type="Proteomes" id="UP001218218"/>
    </source>
</evidence>
<accession>A0AAD7AM99</accession>